<dbReference type="PANTHER" id="PTHR10231">
    <property type="entry name" value="NUCLEOTIDE-SUGAR TRANSMEMBRANE TRANSPORTER"/>
    <property type="match status" value="1"/>
</dbReference>
<feature type="region of interest" description="Disordered" evidence="5">
    <location>
        <begin position="449"/>
        <end position="469"/>
    </location>
</feature>
<organism evidence="7 8">
    <name type="scientific">Diacronema lutheri</name>
    <name type="common">Unicellular marine alga</name>
    <name type="synonym">Monochrysis lutheri</name>
    <dbReference type="NCBI Taxonomy" id="2081491"/>
    <lineage>
        <taxon>Eukaryota</taxon>
        <taxon>Haptista</taxon>
        <taxon>Haptophyta</taxon>
        <taxon>Pavlovophyceae</taxon>
        <taxon>Pavlovales</taxon>
        <taxon>Pavlovaceae</taxon>
        <taxon>Diacronema</taxon>
    </lineage>
</organism>
<evidence type="ECO:0000256" key="6">
    <source>
        <dbReference type="SAM" id="Phobius"/>
    </source>
</evidence>
<feature type="transmembrane region" description="Helical" evidence="6">
    <location>
        <begin position="373"/>
        <end position="394"/>
    </location>
</feature>
<evidence type="ECO:0000256" key="2">
    <source>
        <dbReference type="ARBA" id="ARBA00022692"/>
    </source>
</evidence>
<dbReference type="OrthoDB" id="408493at2759"/>
<keyword evidence="2 6" id="KW-0812">Transmembrane</keyword>
<evidence type="ECO:0000256" key="5">
    <source>
        <dbReference type="SAM" id="MobiDB-lite"/>
    </source>
</evidence>
<protein>
    <submittedName>
        <fullName evidence="7">Uncharacterized protein</fullName>
    </submittedName>
</protein>
<keyword evidence="4 6" id="KW-0472">Membrane</keyword>
<gene>
    <name evidence="7" type="ORF">KFE25_000640</name>
</gene>
<dbReference type="Proteomes" id="UP000751190">
    <property type="component" value="Unassembled WGS sequence"/>
</dbReference>
<feature type="region of interest" description="Disordered" evidence="5">
    <location>
        <begin position="1"/>
        <end position="35"/>
    </location>
</feature>
<evidence type="ECO:0000256" key="4">
    <source>
        <dbReference type="ARBA" id="ARBA00023136"/>
    </source>
</evidence>
<proteinExistence type="predicted"/>
<feature type="transmembrane region" description="Helical" evidence="6">
    <location>
        <begin position="400"/>
        <end position="416"/>
    </location>
</feature>
<dbReference type="EMBL" id="JAGTXO010000006">
    <property type="protein sequence ID" value="KAG8467324.1"/>
    <property type="molecule type" value="Genomic_DNA"/>
</dbReference>
<reference evidence="7" key="1">
    <citation type="submission" date="2021-05" db="EMBL/GenBank/DDBJ databases">
        <title>The genome of the haptophyte Pavlova lutheri (Diacronema luteri, Pavlovales) - a model for lipid biosynthesis in eukaryotic algae.</title>
        <authorList>
            <person name="Hulatt C.J."/>
            <person name="Posewitz M.C."/>
        </authorList>
    </citation>
    <scope>NUCLEOTIDE SEQUENCE</scope>
    <source>
        <strain evidence="7">NIVA-4/92</strain>
    </source>
</reference>
<dbReference type="GO" id="GO:0000139">
    <property type="term" value="C:Golgi membrane"/>
    <property type="evidence" value="ECO:0007669"/>
    <property type="project" value="InterPro"/>
</dbReference>
<keyword evidence="3 6" id="KW-1133">Transmembrane helix</keyword>
<dbReference type="GO" id="GO:0015165">
    <property type="term" value="F:pyrimidine nucleotide-sugar transmembrane transporter activity"/>
    <property type="evidence" value="ECO:0007669"/>
    <property type="project" value="InterPro"/>
</dbReference>
<dbReference type="InterPro" id="IPR007271">
    <property type="entry name" value="Nuc_sug_transpt"/>
</dbReference>
<dbReference type="AlphaFoldDB" id="A0A8J5XP19"/>
<sequence length="469" mass="47493">MPAAATSARRRGRVERVVDATNDAPRAPAPSSRAKRALRFGEIPASGKLALALLALQFASEPHFRELSHRVDGGGAGGEGARPAAAYNPMSAVVITELLKIALCTFMLALGPGGAEHAAPSAGDGGLAGRRWRIMAGISLLYALQDWCVDIAARPGSGCSPLFFQLLNQTKTVWAALLMRALVGMKRSRVQWAALAILSASSAILATKPAHAYMAALGQAAGGANGASLAAPATRAPHAHTPRPPPSQPAAAVTAYPLGVPLGIWATAASALLSGGNQAASEIALRGPAAPAARATESAVAQRRAATAFSREMAMYKLAFAVVGAVLGGGRRTRGAAGAGADSFEAAAGSAAGATTAAWAAEAWGGMWRGWRFTTIVPCVLSACGGVLVGQVTALAGGDWKGYALVGGVVCSALYSHALRAERVSPDTALAAVLIVASMALYAGFPAGEPGAARRAAPPRRTPRQAAPR</sequence>
<comment type="caution">
    <text evidence="7">The sequence shown here is derived from an EMBL/GenBank/DDBJ whole genome shotgun (WGS) entry which is preliminary data.</text>
</comment>
<feature type="transmembrane region" description="Helical" evidence="6">
    <location>
        <begin position="428"/>
        <end position="445"/>
    </location>
</feature>
<keyword evidence="8" id="KW-1185">Reference proteome</keyword>
<evidence type="ECO:0000313" key="7">
    <source>
        <dbReference type="EMBL" id="KAG8467324.1"/>
    </source>
</evidence>
<evidence type="ECO:0000256" key="3">
    <source>
        <dbReference type="ARBA" id="ARBA00022989"/>
    </source>
</evidence>
<comment type="subcellular location">
    <subcellularLocation>
        <location evidence="1">Membrane</location>
        <topology evidence="1">Multi-pass membrane protein</topology>
    </subcellularLocation>
</comment>
<accession>A0A8J5XP19</accession>
<name>A0A8J5XP19_DIALT</name>
<feature type="region of interest" description="Disordered" evidence="5">
    <location>
        <begin position="231"/>
        <end position="250"/>
    </location>
</feature>
<evidence type="ECO:0000256" key="1">
    <source>
        <dbReference type="ARBA" id="ARBA00004141"/>
    </source>
</evidence>
<evidence type="ECO:0000313" key="8">
    <source>
        <dbReference type="Proteomes" id="UP000751190"/>
    </source>
</evidence>